<dbReference type="AlphaFoldDB" id="A0A2I0A107"/>
<protein>
    <submittedName>
        <fullName evidence="1">Uncharacterized protein</fullName>
    </submittedName>
</protein>
<name>A0A2I0A107_9ASPA</name>
<accession>A0A2I0A107</accession>
<organism evidence="1 2">
    <name type="scientific">Apostasia shenzhenica</name>
    <dbReference type="NCBI Taxonomy" id="1088818"/>
    <lineage>
        <taxon>Eukaryota</taxon>
        <taxon>Viridiplantae</taxon>
        <taxon>Streptophyta</taxon>
        <taxon>Embryophyta</taxon>
        <taxon>Tracheophyta</taxon>
        <taxon>Spermatophyta</taxon>
        <taxon>Magnoliopsida</taxon>
        <taxon>Liliopsida</taxon>
        <taxon>Asparagales</taxon>
        <taxon>Orchidaceae</taxon>
        <taxon>Apostasioideae</taxon>
        <taxon>Apostasia</taxon>
    </lineage>
</organism>
<proteinExistence type="predicted"/>
<reference evidence="1 2" key="1">
    <citation type="journal article" date="2017" name="Nature">
        <title>The Apostasia genome and the evolution of orchids.</title>
        <authorList>
            <person name="Zhang G.Q."/>
            <person name="Liu K.W."/>
            <person name="Li Z."/>
            <person name="Lohaus R."/>
            <person name="Hsiao Y.Y."/>
            <person name="Niu S.C."/>
            <person name="Wang J.Y."/>
            <person name="Lin Y.C."/>
            <person name="Xu Q."/>
            <person name="Chen L.J."/>
            <person name="Yoshida K."/>
            <person name="Fujiwara S."/>
            <person name="Wang Z.W."/>
            <person name="Zhang Y.Q."/>
            <person name="Mitsuda N."/>
            <person name="Wang M."/>
            <person name="Liu G.H."/>
            <person name="Pecoraro L."/>
            <person name="Huang H.X."/>
            <person name="Xiao X.J."/>
            <person name="Lin M."/>
            <person name="Wu X.Y."/>
            <person name="Wu W.L."/>
            <person name="Chen Y.Y."/>
            <person name="Chang S.B."/>
            <person name="Sakamoto S."/>
            <person name="Ohme-Takagi M."/>
            <person name="Yagi M."/>
            <person name="Zeng S.J."/>
            <person name="Shen C.Y."/>
            <person name="Yeh C.M."/>
            <person name="Luo Y.B."/>
            <person name="Tsai W.C."/>
            <person name="Van de Peer Y."/>
            <person name="Liu Z.J."/>
        </authorList>
    </citation>
    <scope>NUCLEOTIDE SEQUENCE [LARGE SCALE GENOMIC DNA]</scope>
    <source>
        <strain evidence="2">cv. Shenzhen</strain>
        <tissue evidence="1">Stem</tissue>
    </source>
</reference>
<keyword evidence="2" id="KW-1185">Reference proteome</keyword>
<sequence length="167" mass="18880">MPMCNLINVTFPISIRVLKGIARSASLITSMAYTNHRLLPLLLILILHCTTLTRSAIRPPWMRIASTTALASKIFDIGVLMFNDSPPNERDWLTITRMKGVKAFVRVHPGDPDYLDFYVRVKVIVKSSATAAFQFATAKMYLTFHADQPFDIDRVFSYVCMPLQIKG</sequence>
<dbReference type="Proteomes" id="UP000236161">
    <property type="component" value="Unassembled WGS sequence"/>
</dbReference>
<evidence type="ECO:0000313" key="1">
    <source>
        <dbReference type="EMBL" id="PKA49225.1"/>
    </source>
</evidence>
<evidence type="ECO:0000313" key="2">
    <source>
        <dbReference type="Proteomes" id="UP000236161"/>
    </source>
</evidence>
<gene>
    <name evidence="1" type="ORF">AXF42_Ash010910</name>
</gene>
<dbReference type="EMBL" id="KZ452040">
    <property type="protein sequence ID" value="PKA49225.1"/>
    <property type="molecule type" value="Genomic_DNA"/>
</dbReference>